<evidence type="ECO:0000313" key="1">
    <source>
        <dbReference type="EMBL" id="ASV86344.1"/>
    </source>
</evidence>
<reference evidence="1 2" key="1">
    <citation type="submission" date="2017-07" db="EMBL/GenBank/DDBJ databases">
        <title>Phylogenetic study on the rhizospheric bacterium Ochrobactrum sp. A44.</title>
        <authorList>
            <person name="Krzyzanowska D.M."/>
            <person name="Ossowicki A."/>
            <person name="Rajewska M."/>
            <person name="Maciag T."/>
            <person name="Kaczynski Z."/>
            <person name="Czerwicka M."/>
            <person name="Jafra S."/>
        </authorList>
    </citation>
    <scope>NUCLEOTIDE SEQUENCE [LARGE SCALE GENOMIC DNA]</scope>
    <source>
        <strain evidence="1 2">A44</strain>
    </source>
</reference>
<dbReference type="Proteomes" id="UP000215256">
    <property type="component" value="Chromosome 1"/>
</dbReference>
<sequence length="49" mass="5341">MVAGASFHLYLRSKQVKMVAGLSRAISDCLTMASRDIVIPQGELFATWA</sequence>
<dbReference type="AlphaFoldDB" id="A0A248UI47"/>
<protein>
    <submittedName>
        <fullName evidence="1">Uncharacterized protein</fullName>
    </submittedName>
</protein>
<accession>A0A248UI47</accession>
<proteinExistence type="predicted"/>
<gene>
    <name evidence="1" type="ORF">CES85_2256</name>
</gene>
<organism evidence="1 2">
    <name type="scientific">Ochrobactrum quorumnocens</name>
    <dbReference type="NCBI Taxonomy" id="271865"/>
    <lineage>
        <taxon>Bacteria</taxon>
        <taxon>Pseudomonadati</taxon>
        <taxon>Pseudomonadota</taxon>
        <taxon>Alphaproteobacteria</taxon>
        <taxon>Hyphomicrobiales</taxon>
        <taxon>Brucellaceae</taxon>
        <taxon>Brucella/Ochrobactrum group</taxon>
        <taxon>Ochrobactrum</taxon>
    </lineage>
</organism>
<evidence type="ECO:0000313" key="2">
    <source>
        <dbReference type="Proteomes" id="UP000215256"/>
    </source>
</evidence>
<dbReference type="KEGG" id="och:CES85_2256"/>
<name>A0A248UI47_9HYPH</name>
<dbReference type="EMBL" id="CP022604">
    <property type="protein sequence ID" value="ASV86344.1"/>
    <property type="molecule type" value="Genomic_DNA"/>
</dbReference>